<dbReference type="AlphaFoldDB" id="A0A8K0W3E0"/>
<evidence type="ECO:0000256" key="2">
    <source>
        <dbReference type="ARBA" id="ARBA00010425"/>
    </source>
</evidence>
<accession>A0A8K0W3E0</accession>
<comment type="subcellular location">
    <subcellularLocation>
        <location evidence="7">Golgi apparatus membrane</location>
        <topology evidence="7">Multi-pass membrane protein</topology>
    </subcellularLocation>
    <subcellularLocation>
        <location evidence="7">Cytoplasmic vesicle membrane</location>
        <topology evidence="7">Multi-pass membrane protein</topology>
    </subcellularLocation>
    <subcellularLocation>
        <location evidence="7">Endoplasmic reticulum membrane</location>
        <topology evidence="7">Multi-pass membrane protein</topology>
    </subcellularLocation>
</comment>
<keyword evidence="5 7" id="KW-1133">Transmembrane helix</keyword>
<evidence type="ECO:0000256" key="1">
    <source>
        <dbReference type="ARBA" id="ARBA00003420"/>
    </source>
</evidence>
<feature type="transmembrane region" description="Helical" evidence="7">
    <location>
        <begin position="283"/>
        <end position="304"/>
    </location>
</feature>
<evidence type="ECO:0000256" key="8">
    <source>
        <dbReference type="SAM" id="MobiDB-lite"/>
    </source>
</evidence>
<feature type="transmembrane region" description="Helical" evidence="7">
    <location>
        <begin position="456"/>
        <end position="478"/>
    </location>
</feature>
<comment type="similarity">
    <text evidence="2 7">Belongs to the TPT transporter family. SLC35D subfamily.</text>
</comment>
<keyword evidence="7" id="KW-0813">Transport</keyword>
<keyword evidence="7" id="KW-0256">Endoplasmic reticulum</keyword>
<comment type="function">
    <text evidence="1 7">Involved in the import of GDP-mannose from the cytoplasm into the Golgi lumen.</text>
</comment>
<keyword evidence="6 7" id="KW-0472">Membrane</keyword>
<keyword evidence="7" id="KW-0968">Cytoplasmic vesicle</keyword>
<evidence type="ECO:0000256" key="3">
    <source>
        <dbReference type="ARBA" id="ARBA00011182"/>
    </source>
</evidence>
<dbReference type="GO" id="GO:0005789">
    <property type="term" value="C:endoplasmic reticulum membrane"/>
    <property type="evidence" value="ECO:0007669"/>
    <property type="project" value="UniProtKB-SubCell"/>
</dbReference>
<feature type="transmembrane region" description="Helical" evidence="7">
    <location>
        <begin position="421"/>
        <end position="440"/>
    </location>
</feature>
<feature type="transmembrane region" description="Helical" evidence="7">
    <location>
        <begin position="334"/>
        <end position="352"/>
    </location>
</feature>
<keyword evidence="7" id="KW-0333">Golgi apparatus</keyword>
<dbReference type="Proteomes" id="UP000813461">
    <property type="component" value="Unassembled WGS sequence"/>
</dbReference>
<feature type="compositionally biased region" description="Low complexity" evidence="8">
    <location>
        <begin position="94"/>
        <end position="105"/>
    </location>
</feature>
<sequence>MNSLRFNRSSQTAFRKPLDFLSNLSRAAVQLPPDSAHKRSDGHKKRRNNSASSLDDTDHSDIENYAQMEPRRSHSTQNSQSELQPPVPLIDIGSRSTSPYPRSRSAVQSEDEDDDYEPASSIRPLVGHGSGRGGNAARGILSQGGLGHFLLGTWIGWQVWVGLLVFWVGGCSFGLLLMNRFIMLTGVYKFPFPLTGTYMQLIITHILLIGFSSLTRALDRPFRWLGLGPAVAPAFPVAPQGGAYRGGNKKHIWRSIGRWLSHGSGGIAGGGLFEFDWHVAKQVLPLSAVFVVKIVLSNFSFAYAPLPTYQLARIGITPLAIIFTCILQKENITGSTLSAALVATLNLLFATVRSNVRVTWESIVAGVFSSFFVALYPILLLRTYRTLVAGLVPQGDVLTGYPATAEDAGNREETRAFYRTLHYTSLLSLMILTPIVLLFGDVSHIYHNIYFLDVPFFWAMMLFGGMGSWAVFSSTLLMVKATSPLTTTFISVPRTAFQLAMINLFKISAPSMVGVILCWISSVWFLVARRDEGRNKDRLRLEGR</sequence>
<comment type="caution">
    <text evidence="9">The sequence shown here is derived from an EMBL/GenBank/DDBJ whole genome shotgun (WGS) entry which is preliminary data.</text>
</comment>
<feature type="transmembrane region" description="Helical" evidence="7">
    <location>
        <begin position="310"/>
        <end position="327"/>
    </location>
</feature>
<organism evidence="9 10">
    <name type="scientific">Paraphoma chrysanthemicola</name>
    <dbReference type="NCBI Taxonomy" id="798071"/>
    <lineage>
        <taxon>Eukaryota</taxon>
        <taxon>Fungi</taxon>
        <taxon>Dikarya</taxon>
        <taxon>Ascomycota</taxon>
        <taxon>Pezizomycotina</taxon>
        <taxon>Dothideomycetes</taxon>
        <taxon>Pleosporomycetidae</taxon>
        <taxon>Pleosporales</taxon>
        <taxon>Pleosporineae</taxon>
        <taxon>Phaeosphaeriaceae</taxon>
        <taxon>Paraphoma</taxon>
    </lineage>
</organism>
<dbReference type="GO" id="GO:0030659">
    <property type="term" value="C:cytoplasmic vesicle membrane"/>
    <property type="evidence" value="ECO:0007669"/>
    <property type="project" value="UniProtKB-SubCell"/>
</dbReference>
<evidence type="ECO:0000256" key="6">
    <source>
        <dbReference type="ARBA" id="ARBA00023136"/>
    </source>
</evidence>
<dbReference type="GO" id="GO:0000139">
    <property type="term" value="C:Golgi membrane"/>
    <property type="evidence" value="ECO:0007669"/>
    <property type="project" value="UniProtKB-SubCell"/>
</dbReference>
<dbReference type="OrthoDB" id="5547497at2759"/>
<proteinExistence type="inferred from homology"/>
<comment type="subunit">
    <text evidence="3 7">Homooligomer.</text>
</comment>
<evidence type="ECO:0000313" key="10">
    <source>
        <dbReference type="Proteomes" id="UP000813461"/>
    </source>
</evidence>
<feature type="transmembrane region" description="Helical" evidence="7">
    <location>
        <begin position="198"/>
        <end position="218"/>
    </location>
</feature>
<dbReference type="PANTHER" id="PTHR11132">
    <property type="entry name" value="SOLUTE CARRIER FAMILY 35"/>
    <property type="match status" value="1"/>
</dbReference>
<keyword evidence="10" id="KW-1185">Reference proteome</keyword>
<evidence type="ECO:0000313" key="9">
    <source>
        <dbReference type="EMBL" id="KAH7093214.1"/>
    </source>
</evidence>
<feature type="region of interest" description="Disordered" evidence="8">
    <location>
        <begin position="29"/>
        <end position="128"/>
    </location>
</feature>
<reference evidence="9" key="1">
    <citation type="journal article" date="2021" name="Nat. Commun.">
        <title>Genetic determinants of endophytism in the Arabidopsis root mycobiome.</title>
        <authorList>
            <person name="Mesny F."/>
            <person name="Miyauchi S."/>
            <person name="Thiergart T."/>
            <person name="Pickel B."/>
            <person name="Atanasova L."/>
            <person name="Karlsson M."/>
            <person name="Huettel B."/>
            <person name="Barry K.W."/>
            <person name="Haridas S."/>
            <person name="Chen C."/>
            <person name="Bauer D."/>
            <person name="Andreopoulos W."/>
            <person name="Pangilinan J."/>
            <person name="LaButti K."/>
            <person name="Riley R."/>
            <person name="Lipzen A."/>
            <person name="Clum A."/>
            <person name="Drula E."/>
            <person name="Henrissat B."/>
            <person name="Kohler A."/>
            <person name="Grigoriev I.V."/>
            <person name="Martin F.M."/>
            <person name="Hacquard S."/>
        </authorList>
    </citation>
    <scope>NUCLEOTIDE SEQUENCE</scope>
    <source>
        <strain evidence="9">MPI-SDFR-AT-0120</strain>
    </source>
</reference>
<protein>
    <recommendedName>
        <fullName evidence="7">GDP-mannose transporter</fullName>
        <shortName evidence="7">GMT</shortName>
    </recommendedName>
</protein>
<evidence type="ECO:0000256" key="7">
    <source>
        <dbReference type="RuleBase" id="RU367097"/>
    </source>
</evidence>
<feature type="transmembrane region" description="Helical" evidence="7">
    <location>
        <begin position="511"/>
        <end position="528"/>
    </location>
</feature>
<evidence type="ECO:0000256" key="5">
    <source>
        <dbReference type="ARBA" id="ARBA00022989"/>
    </source>
</evidence>
<feature type="transmembrane region" description="Helical" evidence="7">
    <location>
        <begin position="358"/>
        <end position="381"/>
    </location>
</feature>
<dbReference type="EMBL" id="JAGMVJ010000002">
    <property type="protein sequence ID" value="KAH7093214.1"/>
    <property type="molecule type" value="Genomic_DNA"/>
</dbReference>
<keyword evidence="4 7" id="KW-0812">Transmembrane</keyword>
<keyword evidence="7" id="KW-0762">Sugar transport</keyword>
<feature type="transmembrane region" description="Helical" evidence="7">
    <location>
        <begin position="159"/>
        <end position="178"/>
    </location>
</feature>
<evidence type="ECO:0000256" key="4">
    <source>
        <dbReference type="ARBA" id="ARBA00022692"/>
    </source>
</evidence>
<dbReference type="InterPro" id="IPR050186">
    <property type="entry name" value="TPT_transporter"/>
</dbReference>
<gene>
    <name evidence="9" type="ORF">FB567DRAFT_169961</name>
</gene>
<name>A0A8K0W3E0_9PLEO</name>